<name>A0A9N8H5N1_9STRA</name>
<evidence type="ECO:0000313" key="4">
    <source>
        <dbReference type="Proteomes" id="UP001153069"/>
    </source>
</evidence>
<dbReference type="EMBL" id="CAICTM010000027">
    <property type="protein sequence ID" value="CAB9497863.1"/>
    <property type="molecule type" value="Genomic_DNA"/>
</dbReference>
<evidence type="ECO:0000256" key="2">
    <source>
        <dbReference type="SAM" id="Phobius"/>
    </source>
</evidence>
<keyword evidence="2" id="KW-1133">Transmembrane helix</keyword>
<organism evidence="3 4">
    <name type="scientific">Seminavis robusta</name>
    <dbReference type="NCBI Taxonomy" id="568900"/>
    <lineage>
        <taxon>Eukaryota</taxon>
        <taxon>Sar</taxon>
        <taxon>Stramenopiles</taxon>
        <taxon>Ochrophyta</taxon>
        <taxon>Bacillariophyta</taxon>
        <taxon>Bacillariophyceae</taxon>
        <taxon>Bacillariophycidae</taxon>
        <taxon>Naviculales</taxon>
        <taxon>Naviculaceae</taxon>
        <taxon>Seminavis</taxon>
    </lineage>
</organism>
<sequence>MAQPSDYNSASSSSSSSVDGRPSGRLNHHQPAARQVPATRLPVLFLAGVLLQCYSLIQGPWMAFLLWGNSFQQDTTVMTSTTFDLWLLSILASFARSLMAMVLLVAFRQLMATPNPHNNNSTAKMVQDLCFHVQCRFFVSSIMCLLPRSIPPAVVDLAVLAASTLNQRVVRQYLHYPYTSLTTRQSGITR</sequence>
<evidence type="ECO:0000313" key="3">
    <source>
        <dbReference type="EMBL" id="CAB9497863.1"/>
    </source>
</evidence>
<protein>
    <submittedName>
        <fullName evidence="3">Uncharacterized protein</fullName>
    </submittedName>
</protein>
<feature type="transmembrane region" description="Helical" evidence="2">
    <location>
        <begin position="85"/>
        <end position="107"/>
    </location>
</feature>
<accession>A0A9N8H5N1</accession>
<feature type="region of interest" description="Disordered" evidence="1">
    <location>
        <begin position="1"/>
        <end position="33"/>
    </location>
</feature>
<keyword evidence="2" id="KW-0812">Transmembrane</keyword>
<dbReference type="Proteomes" id="UP001153069">
    <property type="component" value="Unassembled WGS sequence"/>
</dbReference>
<keyword evidence="4" id="KW-1185">Reference proteome</keyword>
<dbReference type="AlphaFoldDB" id="A0A9N8H5N1"/>
<evidence type="ECO:0000256" key="1">
    <source>
        <dbReference type="SAM" id="MobiDB-lite"/>
    </source>
</evidence>
<gene>
    <name evidence="3" type="ORF">SEMRO_27_G018070.1</name>
</gene>
<proteinExistence type="predicted"/>
<reference evidence="3" key="1">
    <citation type="submission" date="2020-06" db="EMBL/GenBank/DDBJ databases">
        <authorList>
            <consortium name="Plant Systems Biology data submission"/>
        </authorList>
    </citation>
    <scope>NUCLEOTIDE SEQUENCE</scope>
    <source>
        <strain evidence="3">D6</strain>
    </source>
</reference>
<comment type="caution">
    <text evidence="3">The sequence shown here is derived from an EMBL/GenBank/DDBJ whole genome shotgun (WGS) entry which is preliminary data.</text>
</comment>
<feature type="transmembrane region" description="Helical" evidence="2">
    <location>
        <begin position="43"/>
        <end position="65"/>
    </location>
</feature>
<keyword evidence="2" id="KW-0472">Membrane</keyword>